<evidence type="ECO:0000256" key="2">
    <source>
        <dbReference type="ARBA" id="ARBA00022722"/>
    </source>
</evidence>
<evidence type="ECO:0000256" key="6">
    <source>
        <dbReference type="ARBA" id="ARBA00022842"/>
    </source>
</evidence>
<evidence type="ECO:0000256" key="4">
    <source>
        <dbReference type="ARBA" id="ARBA00022759"/>
    </source>
</evidence>
<evidence type="ECO:0000256" key="5">
    <source>
        <dbReference type="ARBA" id="ARBA00022801"/>
    </source>
</evidence>
<dbReference type="PANTHER" id="PTHR30001:SF1">
    <property type="entry name" value="RIBONUCLEASE E_G-LIKE PROTEIN, CHLOROPLASTIC"/>
    <property type="match status" value="1"/>
</dbReference>
<dbReference type="GO" id="GO:0006364">
    <property type="term" value="P:rRNA processing"/>
    <property type="evidence" value="ECO:0007669"/>
    <property type="project" value="TreeGrafter"/>
</dbReference>
<reference evidence="9 12" key="2">
    <citation type="journal article" date="2018" name="Int. J. Syst. Evol. Microbiol.">
        <title>Pseudooceanicola lipolyticus sp. nov., a marine alphaproteobacterium, reclassification of Oceanicola flagellatus as Pseudooceanicola flagellatus comb. nov. and emended description of the genus Pseudooceanicola.</title>
        <authorList>
            <person name="Huang M.-M."/>
            <person name="Guo L.-L."/>
            <person name="Wu Y.-H."/>
            <person name="Lai Q.-L."/>
            <person name="Shao Z.-Z."/>
            <person name="Wang C.-S."/>
            <person name="Wu M."/>
            <person name="Xu X.-W."/>
        </authorList>
    </citation>
    <scope>NUCLEOTIDE SEQUENCE [LARGE SCALE GENOMIC DNA]</scope>
    <source>
        <strain evidence="9 12">Ar-45</strain>
    </source>
</reference>
<keyword evidence="12" id="KW-1185">Reference proteome</keyword>
<evidence type="ECO:0000259" key="8">
    <source>
        <dbReference type="Pfam" id="PF10150"/>
    </source>
</evidence>
<evidence type="ECO:0000256" key="1">
    <source>
        <dbReference type="ARBA" id="ARBA00001946"/>
    </source>
</evidence>
<evidence type="ECO:0000256" key="7">
    <source>
        <dbReference type="ARBA" id="ARBA00022884"/>
    </source>
</evidence>
<keyword evidence="6" id="KW-0460">Magnesium</keyword>
<dbReference type="OrthoDB" id="9804278at2"/>
<dbReference type="GO" id="GO:0004519">
    <property type="term" value="F:endonuclease activity"/>
    <property type="evidence" value="ECO:0007669"/>
    <property type="project" value="UniProtKB-KW"/>
</dbReference>
<dbReference type="Proteomes" id="UP000231655">
    <property type="component" value="Unassembled WGS sequence"/>
</dbReference>
<dbReference type="EMBL" id="PGTD01000022">
    <property type="protein sequence ID" value="PJE26398.1"/>
    <property type="molecule type" value="Genomic_DNA"/>
</dbReference>
<keyword evidence="7" id="KW-0694">RNA-binding</keyword>
<dbReference type="AlphaFoldDB" id="A0A285JGF5"/>
<evidence type="ECO:0000313" key="12">
    <source>
        <dbReference type="Proteomes" id="UP000231702"/>
    </source>
</evidence>
<dbReference type="GO" id="GO:0016787">
    <property type="term" value="F:hydrolase activity"/>
    <property type="evidence" value="ECO:0007669"/>
    <property type="project" value="UniProtKB-KW"/>
</dbReference>
<keyword evidence="5" id="KW-0378">Hydrolase</keyword>
<comment type="cofactor">
    <cofactor evidence="1">
        <name>Mg(2+)</name>
        <dbReference type="ChEBI" id="CHEBI:18420"/>
    </cofactor>
</comment>
<keyword evidence="2" id="KW-0540">Nuclease</keyword>
<evidence type="ECO:0000313" key="10">
    <source>
        <dbReference type="EMBL" id="SNY59352.1"/>
    </source>
</evidence>
<protein>
    <submittedName>
        <fullName evidence="9">Ribonuclease G</fullName>
    </submittedName>
    <submittedName>
        <fullName evidence="10">Ribonuclease, Rne/Rng family</fullName>
    </submittedName>
</protein>
<accession>A0A285JGF5</accession>
<dbReference type="InterPro" id="IPR019307">
    <property type="entry name" value="RNA-bd_AU-1/RNase_E/G"/>
</dbReference>
<dbReference type="RefSeq" id="WP_097147426.1">
    <property type="nucleotide sequence ID" value="NZ_OBEA01000009.1"/>
</dbReference>
<keyword evidence="4" id="KW-0255">Endonuclease</keyword>
<dbReference type="Pfam" id="PF10150">
    <property type="entry name" value="RNase_E_G"/>
    <property type="match status" value="1"/>
</dbReference>
<dbReference type="EMBL" id="OBEA01000009">
    <property type="protein sequence ID" value="SNY59352.1"/>
    <property type="molecule type" value="Genomic_DNA"/>
</dbReference>
<dbReference type="PANTHER" id="PTHR30001">
    <property type="entry name" value="RIBONUCLEASE"/>
    <property type="match status" value="1"/>
</dbReference>
<reference evidence="10 11" key="1">
    <citation type="submission" date="2017-09" db="EMBL/GenBank/DDBJ databases">
        <authorList>
            <person name="Ehlers B."/>
            <person name="Leendertz F.H."/>
        </authorList>
    </citation>
    <scope>NUCLEOTIDE SEQUENCE [LARGE SCALE GENOMIC DNA]</scope>
    <source>
        <strain evidence="10 11">CGMCC 1.12662</strain>
    </source>
</reference>
<evidence type="ECO:0000313" key="11">
    <source>
        <dbReference type="Proteomes" id="UP000231655"/>
    </source>
</evidence>
<dbReference type="GO" id="GO:0005737">
    <property type="term" value="C:cytoplasm"/>
    <property type="evidence" value="ECO:0007669"/>
    <property type="project" value="TreeGrafter"/>
</dbReference>
<evidence type="ECO:0000313" key="9">
    <source>
        <dbReference type="EMBL" id="PJE26398.1"/>
    </source>
</evidence>
<dbReference type="GO" id="GO:0004540">
    <property type="term" value="F:RNA nuclease activity"/>
    <property type="evidence" value="ECO:0007669"/>
    <property type="project" value="InterPro"/>
</dbReference>
<dbReference type="GO" id="GO:0046872">
    <property type="term" value="F:metal ion binding"/>
    <property type="evidence" value="ECO:0007669"/>
    <property type="project" value="UniProtKB-KW"/>
</dbReference>
<keyword evidence="3" id="KW-0479">Metal-binding</keyword>
<sequence length="357" mass="37456">MKGLQIVLDQLTDPTGGAPVEAALLLEDGRPSDLLLDDPEAVRPGTIYRAVVDRPVKGQGGVFVKTPEGMGFLRQVRGLAPGQSLLVQVTGYPEPGKALPLTAKVLFKSRYCIVTPGAPGLNASRAIRDDDAREAALEVAHDVLDDHPLMQGEDPAGVILRSACEGADPEAIAEDIAATAELASQVLADAGSGPEKLLDGPGPHELAWRDWPEAPVLEGEGRFAEMGLDGDLEALSGPEAALPGGASLFIEATRACVAVDVNTGADGSPAAGLRANLATAKELPRQLRLRGLGGQIFLDLAPMGKKDRRQFESALRAGFRSDSTETVLAGWTPLGNYELQRKRARLPLGPLLGKLLG</sequence>
<dbReference type="InterPro" id="IPR004659">
    <property type="entry name" value="RNase_E/G"/>
</dbReference>
<dbReference type="GO" id="GO:0003723">
    <property type="term" value="F:RNA binding"/>
    <property type="evidence" value="ECO:0007669"/>
    <property type="project" value="UniProtKB-KW"/>
</dbReference>
<gene>
    <name evidence="9" type="ORF">CVM39_17780</name>
    <name evidence="10" type="ORF">SAMN06297129_3741</name>
</gene>
<proteinExistence type="predicted"/>
<organism evidence="10 11">
    <name type="scientific">Pseudooceanicola antarcticus</name>
    <dbReference type="NCBI Taxonomy" id="1247613"/>
    <lineage>
        <taxon>Bacteria</taxon>
        <taxon>Pseudomonadati</taxon>
        <taxon>Pseudomonadota</taxon>
        <taxon>Alphaproteobacteria</taxon>
        <taxon>Rhodobacterales</taxon>
        <taxon>Paracoccaceae</taxon>
        <taxon>Pseudooceanicola</taxon>
    </lineage>
</organism>
<evidence type="ECO:0000256" key="3">
    <source>
        <dbReference type="ARBA" id="ARBA00022723"/>
    </source>
</evidence>
<dbReference type="Proteomes" id="UP000231702">
    <property type="component" value="Unassembled WGS sequence"/>
</dbReference>
<feature type="domain" description="RNA-binding protein AU-1/Ribonuclease E/G" evidence="8">
    <location>
        <begin position="223"/>
        <end position="343"/>
    </location>
</feature>
<name>A0A285JGF5_9RHOB</name>